<feature type="transmembrane region" description="Helical" evidence="1">
    <location>
        <begin position="45"/>
        <end position="69"/>
    </location>
</feature>
<dbReference type="RefSeq" id="WP_193109674.1">
    <property type="nucleotide sequence ID" value="NZ_CP041406.1"/>
</dbReference>
<protein>
    <submittedName>
        <fullName evidence="2">Uncharacterized protein</fullName>
    </submittedName>
</protein>
<evidence type="ECO:0000313" key="2">
    <source>
        <dbReference type="EMBL" id="QOP45763.1"/>
    </source>
</evidence>
<organism evidence="2 3">
    <name type="scientific">Sulfurimonas paralvinellae</name>
    <dbReference type="NCBI Taxonomy" id="317658"/>
    <lineage>
        <taxon>Bacteria</taxon>
        <taxon>Pseudomonadati</taxon>
        <taxon>Campylobacterota</taxon>
        <taxon>Epsilonproteobacteria</taxon>
        <taxon>Campylobacterales</taxon>
        <taxon>Sulfurimonadaceae</taxon>
        <taxon>Sulfurimonas</taxon>
    </lineage>
</organism>
<name>A0A7M1B7S1_9BACT</name>
<dbReference type="AlphaFoldDB" id="A0A7M1B7S1"/>
<dbReference type="KEGG" id="spal:FM071_05470"/>
<keyword evidence="1" id="KW-0472">Membrane</keyword>
<keyword evidence="3" id="KW-1185">Reference proteome</keyword>
<proteinExistence type="predicted"/>
<feature type="transmembrane region" description="Helical" evidence="1">
    <location>
        <begin position="7"/>
        <end position="25"/>
    </location>
</feature>
<keyword evidence="1" id="KW-0812">Transmembrane</keyword>
<keyword evidence="1" id="KW-1133">Transmembrane helix</keyword>
<gene>
    <name evidence="2" type="ORF">FM071_05470</name>
</gene>
<sequence>MYIKRYSIAAFIWIALVGWYVYAYVTQDSMSIDMFGIPMPSLKTALWVVVPLVVLYLASVLHMAFYSMLGNFKLRGYEKDFEKIIDAIIDAYLGKKSRHYTFKTDRYKLLGTLLEKTTVFPNAELIGATGNEKIDRVLKAIEDIKNGEVVDLKPFSLLPENPLVIQNEKNRMKKGDVSASDILSNCTKYADELCQFAYTEYVKTASLHNILKYKAYLTKEALHEIMARINADERTLSISNEELIELLNKLELSKQDYIELSITLSKGGMIPEQRMKLFEMLSEEKEDAMDAYLFTLFDLEMLAPADEVLEHSQPDEFQNFKAYRALKECGKNFSIYLFV</sequence>
<dbReference type="Proteomes" id="UP000593580">
    <property type="component" value="Chromosome"/>
</dbReference>
<accession>A0A7M1B7S1</accession>
<evidence type="ECO:0000313" key="3">
    <source>
        <dbReference type="Proteomes" id="UP000593580"/>
    </source>
</evidence>
<reference evidence="2 3" key="1">
    <citation type="submission" date="2019-07" db="EMBL/GenBank/DDBJ databases">
        <title>Sulfurimonas paralvinellae sp. nov., a novel mesophilic, hydrogen- and sulfur-oxidizing chemolithoautotroph within the Epsilonproteo- bacteria isolated from a deep-sea hydrothermal vent polychaete nest, reclassification of Thiomicrospira denitrificans as Sulfurimonas denitrificans comb. nov. and emended description of the genus Sulfurimonas.</title>
        <authorList>
            <person name="Wang S."/>
            <person name="Jiang L."/>
            <person name="Shao Z."/>
        </authorList>
    </citation>
    <scope>NUCLEOTIDE SEQUENCE [LARGE SCALE GENOMIC DNA]</scope>
    <source>
        <strain evidence="2 3">GO25</strain>
    </source>
</reference>
<evidence type="ECO:0000256" key="1">
    <source>
        <dbReference type="SAM" id="Phobius"/>
    </source>
</evidence>
<dbReference type="EMBL" id="CP041406">
    <property type="protein sequence ID" value="QOP45763.1"/>
    <property type="molecule type" value="Genomic_DNA"/>
</dbReference>